<dbReference type="InterPro" id="IPR041677">
    <property type="entry name" value="DNA2/NAM7_AAA_11"/>
</dbReference>
<reference evidence="2" key="1">
    <citation type="journal article" date="2020" name="Stud. Mycol.">
        <title>101 Dothideomycetes genomes: a test case for predicting lifestyles and emergence of pathogens.</title>
        <authorList>
            <person name="Haridas S."/>
            <person name="Albert R."/>
            <person name="Binder M."/>
            <person name="Bloem J."/>
            <person name="Labutti K."/>
            <person name="Salamov A."/>
            <person name="Andreopoulos B."/>
            <person name="Baker S."/>
            <person name="Barry K."/>
            <person name="Bills G."/>
            <person name="Bluhm B."/>
            <person name="Cannon C."/>
            <person name="Castanera R."/>
            <person name="Culley D."/>
            <person name="Daum C."/>
            <person name="Ezra D."/>
            <person name="Gonzalez J."/>
            <person name="Henrissat B."/>
            <person name="Kuo A."/>
            <person name="Liang C."/>
            <person name="Lipzen A."/>
            <person name="Lutzoni F."/>
            <person name="Magnuson J."/>
            <person name="Mondo S."/>
            <person name="Nolan M."/>
            <person name="Ohm R."/>
            <person name="Pangilinan J."/>
            <person name="Park H.-J."/>
            <person name="Ramirez L."/>
            <person name="Alfaro M."/>
            <person name="Sun H."/>
            <person name="Tritt A."/>
            <person name="Yoshinaga Y."/>
            <person name="Zwiers L.-H."/>
            <person name="Turgeon B."/>
            <person name="Goodwin S."/>
            <person name="Spatafora J."/>
            <person name="Crous P."/>
            <person name="Grigoriev I."/>
        </authorList>
    </citation>
    <scope>NUCLEOTIDE SEQUENCE</scope>
    <source>
        <strain evidence="2">CBS 115976</strain>
    </source>
</reference>
<proteinExistence type="predicted"/>
<accession>A0A6A6U0S7</accession>
<feature type="domain" description="DNA2/NAM7 helicase helicase" evidence="1">
    <location>
        <begin position="252"/>
        <end position="549"/>
    </location>
</feature>
<sequence>MSSSRRSSNSSEYDDSEFPDIHPDQSWMCRQEVLPPVMPSVRHAFLAADRSLSLQHDYQRCALEKTVSKRWTIFDAEFRRVSRASDVFGVIIRSDISCWFPVARVGGFCQPQHGTRVKLQFYEVRTGIKNPKPWYGAVVSTPPAETAEAEIVSYLDVTFFVSYLVVTGPPPPMGLNKKFLVKLTFIDYPYAIHRERRAIQDMWRYQYRSDGPDLLRYFFNTQAFAIDSAKFSADITERQRDQFTAVLNSVGKLNADQIDFCNTVLSNKKAITLLQGPVGTGKTFTSVALAVALAKIGFKVMYCCASDKGVAKAIKRGQNMMIEQSQDNNEKSLGDSVENSNLPPSTVDKNIFDRWDVTPTYYIAASKSTVDPDVINPNVDEEEQAAIANIDNALLGFYLDVPPLSLLEKKAGHKYGYHSQLVDFIQLKALDASDSKNAIITEDETEEIQQFARGKDTPVCMEDGPSINDPQGSDFFQDIFVLHKYVSHHLLSKTQILFATSTQSAHPEIVGRFKPDILIFDDVNLAGSYAPLVPISVNQTTLKSIVMVGGAVVAEPFGITKTQNNFSQLLLLSAFDTNVMTPESELPVKRLWEFYLDVDG</sequence>
<evidence type="ECO:0000259" key="1">
    <source>
        <dbReference type="Pfam" id="PF13086"/>
    </source>
</evidence>
<evidence type="ECO:0000313" key="2">
    <source>
        <dbReference type="EMBL" id="KAF2664534.1"/>
    </source>
</evidence>
<dbReference type="AlphaFoldDB" id="A0A6A6U0S7"/>
<protein>
    <recommendedName>
        <fullName evidence="1">DNA2/NAM7 helicase helicase domain-containing protein</fullName>
    </recommendedName>
</protein>
<evidence type="ECO:0000313" key="3">
    <source>
        <dbReference type="Proteomes" id="UP000799302"/>
    </source>
</evidence>
<keyword evidence="3" id="KW-1185">Reference proteome</keyword>
<organism evidence="2 3">
    <name type="scientific">Microthyrium microscopicum</name>
    <dbReference type="NCBI Taxonomy" id="703497"/>
    <lineage>
        <taxon>Eukaryota</taxon>
        <taxon>Fungi</taxon>
        <taxon>Dikarya</taxon>
        <taxon>Ascomycota</taxon>
        <taxon>Pezizomycotina</taxon>
        <taxon>Dothideomycetes</taxon>
        <taxon>Dothideomycetes incertae sedis</taxon>
        <taxon>Microthyriales</taxon>
        <taxon>Microthyriaceae</taxon>
        <taxon>Microthyrium</taxon>
    </lineage>
</organism>
<dbReference type="EMBL" id="MU004242">
    <property type="protein sequence ID" value="KAF2664534.1"/>
    <property type="molecule type" value="Genomic_DNA"/>
</dbReference>
<name>A0A6A6U0S7_9PEZI</name>
<dbReference type="SUPFAM" id="SSF52540">
    <property type="entry name" value="P-loop containing nucleoside triphosphate hydrolases"/>
    <property type="match status" value="2"/>
</dbReference>
<dbReference type="Proteomes" id="UP000799302">
    <property type="component" value="Unassembled WGS sequence"/>
</dbReference>
<dbReference type="GO" id="GO:0004386">
    <property type="term" value="F:helicase activity"/>
    <property type="evidence" value="ECO:0007669"/>
    <property type="project" value="InterPro"/>
</dbReference>
<gene>
    <name evidence="2" type="ORF">BT63DRAFT_417893</name>
</gene>
<dbReference type="InterPro" id="IPR027417">
    <property type="entry name" value="P-loop_NTPase"/>
</dbReference>
<dbReference type="Pfam" id="PF13086">
    <property type="entry name" value="AAA_11"/>
    <property type="match status" value="1"/>
</dbReference>
<dbReference type="Gene3D" id="3.40.50.300">
    <property type="entry name" value="P-loop containing nucleotide triphosphate hydrolases"/>
    <property type="match status" value="1"/>
</dbReference>